<feature type="domain" description="Ribosomal RNA large subunit methyltransferase K/L-like methyltransferase" evidence="1">
    <location>
        <begin position="52"/>
        <end position="206"/>
    </location>
</feature>
<dbReference type="GO" id="GO:0030488">
    <property type="term" value="P:tRNA methylation"/>
    <property type="evidence" value="ECO:0007669"/>
    <property type="project" value="TreeGrafter"/>
</dbReference>
<dbReference type="InterPro" id="IPR000241">
    <property type="entry name" value="RlmKL-like_Mtase"/>
</dbReference>
<reference evidence="2 3" key="1">
    <citation type="journal article" date="2016" name="Nat. Commun.">
        <title>Thousands of microbial genomes shed light on interconnected biogeochemical processes in an aquifer system.</title>
        <authorList>
            <person name="Anantharaman K."/>
            <person name="Brown C.T."/>
            <person name="Hug L.A."/>
            <person name="Sharon I."/>
            <person name="Castelle C.J."/>
            <person name="Probst A.J."/>
            <person name="Thomas B.C."/>
            <person name="Singh A."/>
            <person name="Wilkins M.J."/>
            <person name="Karaoz U."/>
            <person name="Brodie E.L."/>
            <person name="Williams K.H."/>
            <person name="Hubbard S.S."/>
            <person name="Banfield J.F."/>
        </authorList>
    </citation>
    <scope>NUCLEOTIDE SEQUENCE [LARGE SCALE GENOMIC DNA]</scope>
</reference>
<dbReference type="PANTHER" id="PTHR14911:SF13">
    <property type="entry name" value="TRNA (GUANINE(6)-N2)-METHYLTRANSFERASE THUMP3"/>
    <property type="match status" value="1"/>
</dbReference>
<dbReference type="AlphaFoldDB" id="A0A1F6NKH7"/>
<dbReference type="PRINTS" id="PR00507">
    <property type="entry name" value="N12N6MTFRASE"/>
</dbReference>
<name>A0A1F6NKH7_9BACT</name>
<protein>
    <recommendedName>
        <fullName evidence="1">Ribosomal RNA large subunit methyltransferase K/L-like methyltransferase domain-containing protein</fullName>
    </recommendedName>
</protein>
<comment type="caution">
    <text evidence="2">The sequence shown here is derived from an EMBL/GenBank/DDBJ whole genome shotgun (WGS) entry which is preliminary data.</text>
</comment>
<gene>
    <name evidence="2" type="ORF">A2261_00860</name>
</gene>
<evidence type="ECO:0000259" key="1">
    <source>
        <dbReference type="Pfam" id="PF01170"/>
    </source>
</evidence>
<evidence type="ECO:0000313" key="2">
    <source>
        <dbReference type="EMBL" id="OGH84283.1"/>
    </source>
</evidence>
<dbReference type="SUPFAM" id="SSF53335">
    <property type="entry name" value="S-adenosyl-L-methionine-dependent methyltransferases"/>
    <property type="match status" value="1"/>
</dbReference>
<accession>A0A1F6NKH7</accession>
<dbReference type="PANTHER" id="PTHR14911">
    <property type="entry name" value="THUMP DOMAIN-CONTAINING"/>
    <property type="match status" value="1"/>
</dbReference>
<organism evidence="2 3">
    <name type="scientific">Candidatus Magasanikbacteria bacterium RIFOXYA2_FULL_44_8</name>
    <dbReference type="NCBI Taxonomy" id="1798696"/>
    <lineage>
        <taxon>Bacteria</taxon>
        <taxon>Candidatus Magasanikiibacteriota</taxon>
    </lineage>
</organism>
<dbReference type="CDD" id="cd02440">
    <property type="entry name" value="AdoMet_MTases"/>
    <property type="match status" value="1"/>
</dbReference>
<dbReference type="Proteomes" id="UP000177803">
    <property type="component" value="Unassembled WGS sequence"/>
</dbReference>
<evidence type="ECO:0000313" key="3">
    <source>
        <dbReference type="Proteomes" id="UP000177803"/>
    </source>
</evidence>
<sequence length="260" mass="29176">MTVTINKLCGRGVEFLIYKKGNKYDLARTVAVQPFEEFSERDFGRPGRDDLSGMLPPKLAMMMINIAGAKPSDTILDPFCGSGTIITEAMLMGYKNLIGSDISEKAITDTKTNVEWTSSRCHPERSEGSSPNNIQLFQSDIAQIGNKLKLNSVDAIIAEPYLGKPLKGNETRAELQKQTLELKNLYLDAFQEFTKILKPNGTVVFLVPRFRAGNDWIIIDIKNDIKKIGFTPDELLPGREALLYARANQRVGREVWKFTR</sequence>
<dbReference type="GO" id="GO:0016423">
    <property type="term" value="F:tRNA (guanine) methyltransferase activity"/>
    <property type="evidence" value="ECO:0007669"/>
    <property type="project" value="TreeGrafter"/>
</dbReference>
<dbReference type="Gene3D" id="3.40.50.150">
    <property type="entry name" value="Vaccinia Virus protein VP39"/>
    <property type="match status" value="1"/>
</dbReference>
<proteinExistence type="predicted"/>
<dbReference type="Pfam" id="PF01170">
    <property type="entry name" value="UPF0020"/>
    <property type="match status" value="1"/>
</dbReference>
<dbReference type="InterPro" id="IPR029063">
    <property type="entry name" value="SAM-dependent_MTases_sf"/>
</dbReference>
<dbReference type="EMBL" id="MFQR01000031">
    <property type="protein sequence ID" value="OGH84283.1"/>
    <property type="molecule type" value="Genomic_DNA"/>
</dbReference>